<feature type="domain" description="DRBM" evidence="7">
    <location>
        <begin position="615"/>
        <end position="706"/>
    </location>
</feature>
<dbReference type="InterPro" id="IPR004511">
    <property type="entry name" value="PAPS/APS_Rdtase"/>
</dbReference>
<dbReference type="GO" id="GO:0006396">
    <property type="term" value="P:RNA processing"/>
    <property type="evidence" value="ECO:0007669"/>
    <property type="project" value="InterPro"/>
</dbReference>
<evidence type="ECO:0000256" key="4">
    <source>
        <dbReference type="ARBA" id="ARBA00024327"/>
    </source>
</evidence>
<dbReference type="PANTHER" id="PTHR46509">
    <property type="entry name" value="PHOSPHOADENOSINE PHOSPHOSULFATE REDUCTASE"/>
    <property type="match status" value="1"/>
</dbReference>
<dbReference type="NCBIfam" id="TIGR00434">
    <property type="entry name" value="cysH"/>
    <property type="match status" value="1"/>
</dbReference>
<dbReference type="EMBL" id="LUEZ02000071">
    <property type="protein sequence ID" value="RDB19833.1"/>
    <property type="molecule type" value="Genomic_DNA"/>
</dbReference>
<dbReference type="Pfam" id="PF14622">
    <property type="entry name" value="Ribonucleas_3_3"/>
    <property type="match status" value="1"/>
</dbReference>
<feature type="region of interest" description="Disordered" evidence="6">
    <location>
        <begin position="591"/>
        <end position="610"/>
    </location>
</feature>
<dbReference type="GO" id="GO:0005737">
    <property type="term" value="C:cytoplasm"/>
    <property type="evidence" value="ECO:0007669"/>
    <property type="project" value="TreeGrafter"/>
</dbReference>
<dbReference type="Gene3D" id="1.10.1520.10">
    <property type="entry name" value="Ribonuclease III domain"/>
    <property type="match status" value="1"/>
</dbReference>
<dbReference type="PROSITE" id="PS50137">
    <property type="entry name" value="DS_RBD"/>
    <property type="match status" value="1"/>
</dbReference>
<dbReference type="Gene3D" id="3.40.50.620">
    <property type="entry name" value="HUPs"/>
    <property type="match status" value="1"/>
</dbReference>
<dbReference type="InterPro" id="IPR002500">
    <property type="entry name" value="PAPS_reduct_dom"/>
</dbReference>
<dbReference type="NCBIfam" id="TIGR02057">
    <property type="entry name" value="PAPS_reductase"/>
    <property type="match status" value="1"/>
</dbReference>
<keyword evidence="10" id="KW-1185">Reference proteome</keyword>
<dbReference type="Gene3D" id="3.30.160.20">
    <property type="match status" value="1"/>
</dbReference>
<dbReference type="AlphaFoldDB" id="A0A369JJE8"/>
<dbReference type="Proteomes" id="UP000076154">
    <property type="component" value="Unassembled WGS sequence"/>
</dbReference>
<keyword evidence="2 5" id="KW-0694">RNA-binding</keyword>
<dbReference type="GO" id="GO:0003723">
    <property type="term" value="F:RNA binding"/>
    <property type="evidence" value="ECO:0007669"/>
    <property type="project" value="UniProtKB-UniRule"/>
</dbReference>
<evidence type="ECO:0000259" key="7">
    <source>
        <dbReference type="PROSITE" id="PS50137"/>
    </source>
</evidence>
<evidence type="ECO:0000256" key="1">
    <source>
        <dbReference type="ARBA" id="ARBA00009732"/>
    </source>
</evidence>
<evidence type="ECO:0000256" key="3">
    <source>
        <dbReference type="ARBA" id="ARBA00023002"/>
    </source>
</evidence>
<dbReference type="InterPro" id="IPR014729">
    <property type="entry name" value="Rossmann-like_a/b/a_fold"/>
</dbReference>
<dbReference type="GO" id="GO:0019379">
    <property type="term" value="P:sulfate assimilation, phosphoadenylyl sulfate reduction by phosphoadenylyl-sulfate reductase (thioredoxin)"/>
    <property type="evidence" value="ECO:0007669"/>
    <property type="project" value="InterPro"/>
</dbReference>
<keyword evidence="3" id="KW-0560">Oxidoreductase</keyword>
<feature type="region of interest" description="Disordered" evidence="6">
    <location>
        <begin position="641"/>
        <end position="661"/>
    </location>
</feature>
<dbReference type="InterPro" id="IPR011800">
    <property type="entry name" value="PAPS_reductase_CysH"/>
</dbReference>
<sequence length="709" mass="79490">MATPIALSFPISEAKLSEINTHLRTLIPEEILQWSLSNLTGLYQTTAFGLTGLVAIDMLSKLTSTPPPLIFLDTLYHFPETYELVDDVKKKYDVPMYVYKPKGCQNVAEFEAEYGQKLWETDEDTYDFVVKVEPARRAYEDLGVKAVITGRRASQGADRASLQPLEIDSTGLIKVNPLFQWNFNLVEWYISENNVPRNKLLDQGYRSVGDWHSTSKVAEGQDERAGRWAGKEKTECGLHKDYFAMKAQAKVAGTALHMDIFTFLKADIIRPASIINSASPFSLPGGKRLSLIYLYYCIVIKDSVQCDTLDATPSTFKPNKPPFFRTSTIRTPLRISCGDNNQVAYVSCDHLSMGLLLLTRLTAESNMSLRWIKHRYSSNLSLQTIIREALPQCLTLRSFPTSVFRFTHPLVETMALKPDFGPNSCLFPPLPEIHSPTVRQQVFTHRSFFARPTHIFEDHPDDPSPDNEKYEHLGDTVLGLSVTSLLNAMYPGLRVGPSTKIRALIVGNATLAEVSLKYRLPDRLRLHPAQAITLRASQHIQADVLESFIGGLYVEQGLEAVTRWLDLLFTPYAKAAYHLVRQQHGLPALLTPMSSRRSSTSRPELTDSPTLVTPTTIGHLALFNQHLQKSDRQVEWIYSDAGELPGDDSTDPSGSSEDTMLRGTKTTPVWFVKVIVDGEFYGRGRGNTKKAARNEAAKVGLERMGVFVW</sequence>
<comment type="similarity">
    <text evidence="1">Belongs to the PAPS reductase family. CysH subfamily.</text>
</comment>
<comment type="pathway">
    <text evidence="4">Sulfur metabolism; hydrogen sulfide biosynthesis; sulfite from sulfate.</text>
</comment>
<dbReference type="Pfam" id="PF00035">
    <property type="entry name" value="dsrm"/>
    <property type="match status" value="1"/>
</dbReference>
<dbReference type="Pfam" id="PF01507">
    <property type="entry name" value="PAPS_reduct"/>
    <property type="match status" value="1"/>
</dbReference>
<name>A0A369JJE8_HYPMA</name>
<protein>
    <submittedName>
        <fullName evidence="9">Phosphoadenosine phosphosulfate reductase</fullName>
    </submittedName>
</protein>
<reference evidence="9" key="1">
    <citation type="submission" date="2018-04" db="EMBL/GenBank/DDBJ databases">
        <title>Whole genome sequencing of Hypsizygus marmoreus.</title>
        <authorList>
            <person name="Choi I.-G."/>
            <person name="Min B."/>
            <person name="Kim J.-G."/>
            <person name="Kim S."/>
            <person name="Oh Y.-L."/>
            <person name="Kong W.-S."/>
            <person name="Park H."/>
            <person name="Jeong J."/>
            <person name="Song E.-S."/>
        </authorList>
    </citation>
    <scope>NUCLEOTIDE SEQUENCE [LARGE SCALE GENOMIC DNA]</scope>
    <source>
        <strain evidence="9">51987-8</strain>
    </source>
</reference>
<comment type="caution">
    <text evidence="9">The sequence shown here is derived from an EMBL/GenBank/DDBJ whole genome shotgun (WGS) entry which is preliminary data.</text>
</comment>
<evidence type="ECO:0000313" key="10">
    <source>
        <dbReference type="Proteomes" id="UP000076154"/>
    </source>
</evidence>
<dbReference type="OrthoDB" id="7869097at2759"/>
<dbReference type="InterPro" id="IPR014720">
    <property type="entry name" value="dsRBD_dom"/>
</dbReference>
<dbReference type="SUPFAM" id="SSF52402">
    <property type="entry name" value="Adenine nucleotide alpha hydrolases-like"/>
    <property type="match status" value="1"/>
</dbReference>
<dbReference type="CDD" id="cd23945">
    <property type="entry name" value="PAPS_reductase"/>
    <property type="match status" value="1"/>
</dbReference>
<dbReference type="PROSITE" id="PS50142">
    <property type="entry name" value="RNASE_3_2"/>
    <property type="match status" value="1"/>
</dbReference>
<evidence type="ECO:0000259" key="8">
    <source>
        <dbReference type="PROSITE" id="PS50142"/>
    </source>
</evidence>
<organism evidence="9 10">
    <name type="scientific">Hypsizygus marmoreus</name>
    <name type="common">White beech mushroom</name>
    <name type="synonym">Agaricus marmoreus</name>
    <dbReference type="NCBI Taxonomy" id="39966"/>
    <lineage>
        <taxon>Eukaryota</taxon>
        <taxon>Fungi</taxon>
        <taxon>Dikarya</taxon>
        <taxon>Basidiomycota</taxon>
        <taxon>Agaricomycotina</taxon>
        <taxon>Agaricomycetes</taxon>
        <taxon>Agaricomycetidae</taxon>
        <taxon>Agaricales</taxon>
        <taxon>Tricholomatineae</taxon>
        <taxon>Lyophyllaceae</taxon>
        <taxon>Hypsizygus</taxon>
    </lineage>
</organism>
<evidence type="ECO:0000256" key="6">
    <source>
        <dbReference type="SAM" id="MobiDB-lite"/>
    </source>
</evidence>
<dbReference type="STRING" id="39966.A0A369JJE8"/>
<evidence type="ECO:0000256" key="2">
    <source>
        <dbReference type="ARBA" id="ARBA00022884"/>
    </source>
</evidence>
<dbReference type="InParanoid" id="A0A369JJE8"/>
<dbReference type="HAMAP" id="MF_00063">
    <property type="entry name" value="CysH"/>
    <property type="match status" value="1"/>
</dbReference>
<feature type="domain" description="RNase III" evidence="8">
    <location>
        <begin position="440"/>
        <end position="557"/>
    </location>
</feature>
<dbReference type="SMART" id="SM00535">
    <property type="entry name" value="RIBOc"/>
    <property type="match status" value="1"/>
</dbReference>
<dbReference type="InterPro" id="IPR000999">
    <property type="entry name" value="RNase_III_dom"/>
</dbReference>
<dbReference type="SUPFAM" id="SSF69065">
    <property type="entry name" value="RNase III domain-like"/>
    <property type="match status" value="1"/>
</dbReference>
<dbReference type="CDD" id="cd00593">
    <property type="entry name" value="RIBOc"/>
    <property type="match status" value="1"/>
</dbReference>
<dbReference type="NCBIfam" id="NF002537">
    <property type="entry name" value="PRK02090.1"/>
    <property type="match status" value="1"/>
</dbReference>
<dbReference type="GO" id="GO:0004604">
    <property type="term" value="F:phosphoadenylyl-sulfate reductase (thioredoxin) activity"/>
    <property type="evidence" value="ECO:0007669"/>
    <property type="project" value="InterPro"/>
</dbReference>
<evidence type="ECO:0000313" key="9">
    <source>
        <dbReference type="EMBL" id="RDB19833.1"/>
    </source>
</evidence>
<accession>A0A369JJE8</accession>
<dbReference type="GO" id="GO:0004525">
    <property type="term" value="F:ribonuclease III activity"/>
    <property type="evidence" value="ECO:0007669"/>
    <property type="project" value="InterPro"/>
</dbReference>
<dbReference type="PANTHER" id="PTHR46509:SF1">
    <property type="entry name" value="PHOSPHOADENOSINE PHOSPHOSULFATE REDUCTASE"/>
    <property type="match status" value="1"/>
</dbReference>
<proteinExistence type="inferred from homology"/>
<evidence type="ECO:0000256" key="5">
    <source>
        <dbReference type="PROSITE-ProRule" id="PRU00266"/>
    </source>
</evidence>
<gene>
    <name evidence="9" type="primary">sA</name>
    <name evidence="9" type="ORF">Hypma_012837</name>
</gene>
<dbReference type="InterPro" id="IPR036389">
    <property type="entry name" value="RNase_III_sf"/>
</dbReference>
<dbReference type="SUPFAM" id="SSF54768">
    <property type="entry name" value="dsRNA-binding domain-like"/>
    <property type="match status" value="1"/>
</dbReference>